<feature type="domain" description="Response regulatory" evidence="2">
    <location>
        <begin position="17"/>
        <end position="131"/>
    </location>
</feature>
<organism evidence="4 5">
    <name type="scientific">Breoghania corrubedonensis</name>
    <dbReference type="NCBI Taxonomy" id="665038"/>
    <lineage>
        <taxon>Bacteria</taxon>
        <taxon>Pseudomonadati</taxon>
        <taxon>Pseudomonadota</taxon>
        <taxon>Alphaproteobacteria</taxon>
        <taxon>Hyphomicrobiales</taxon>
        <taxon>Stappiaceae</taxon>
        <taxon>Breoghania</taxon>
    </lineage>
</organism>
<keyword evidence="1" id="KW-0597">Phosphoprotein</keyword>
<comment type="caution">
    <text evidence="4">The sequence shown here is derived from an EMBL/GenBank/DDBJ whole genome shotgun (WGS) entry which is preliminary data.</text>
</comment>
<dbReference type="Proteomes" id="UP000244081">
    <property type="component" value="Unassembled WGS sequence"/>
</dbReference>
<proteinExistence type="predicted"/>
<dbReference type="RefSeq" id="WP_245926675.1">
    <property type="nucleotide sequence ID" value="NZ_QAYG01000001.1"/>
</dbReference>
<dbReference type="PROSITE" id="PS50921">
    <property type="entry name" value="ANTAR"/>
    <property type="match status" value="1"/>
</dbReference>
<reference evidence="4 5" key="1">
    <citation type="submission" date="2018-04" db="EMBL/GenBank/DDBJ databases">
        <title>Genomic Encyclopedia of Archaeal and Bacterial Type Strains, Phase II (KMG-II): from individual species to whole genera.</title>
        <authorList>
            <person name="Goeker M."/>
        </authorList>
    </citation>
    <scope>NUCLEOTIDE SEQUENCE [LARGE SCALE GENOMIC DNA]</scope>
    <source>
        <strain evidence="4 5">DSM 23382</strain>
    </source>
</reference>
<sequence>MQHQALNSIGMSQPPIRVLVIDENHVRAAILVDGLNAAGIVDVTVLEGSANLLKRIVTANPDVVIIDLENPSRDVLEQMFQVSRVVSRPVAMFVDQSETATIEAAVDAGVSAYVVDGLKKERVKAIVDMAISRFNAFSRLRDELDAAKSELADRKIIERAKGILMKHRGMSEPEAYAALRKTAMNENRRLAEIAESVVTASKLFG</sequence>
<accession>A0A2T5VHG6</accession>
<dbReference type="Pfam" id="PF03861">
    <property type="entry name" value="ANTAR"/>
    <property type="match status" value="1"/>
</dbReference>
<dbReference type="PANTHER" id="PTHR43367">
    <property type="match status" value="1"/>
</dbReference>
<evidence type="ECO:0000313" key="5">
    <source>
        <dbReference type="Proteomes" id="UP000244081"/>
    </source>
</evidence>
<dbReference type="InterPro" id="IPR001789">
    <property type="entry name" value="Sig_transdc_resp-reg_receiver"/>
</dbReference>
<dbReference type="GO" id="GO:0000160">
    <property type="term" value="P:phosphorelay signal transduction system"/>
    <property type="evidence" value="ECO:0007669"/>
    <property type="project" value="InterPro"/>
</dbReference>
<dbReference type="InterPro" id="IPR008327">
    <property type="entry name" value="Sig_transdc_resp-reg_antiterm"/>
</dbReference>
<evidence type="ECO:0000259" key="3">
    <source>
        <dbReference type="PROSITE" id="PS50921"/>
    </source>
</evidence>
<dbReference type="Gene3D" id="3.40.50.2300">
    <property type="match status" value="1"/>
</dbReference>
<evidence type="ECO:0000259" key="2">
    <source>
        <dbReference type="PROSITE" id="PS50110"/>
    </source>
</evidence>
<feature type="domain" description="ANTAR" evidence="3">
    <location>
        <begin position="137"/>
        <end position="198"/>
    </location>
</feature>
<dbReference type="InterPro" id="IPR011006">
    <property type="entry name" value="CheY-like_superfamily"/>
</dbReference>
<gene>
    <name evidence="4" type="ORF">C8N35_1011243</name>
</gene>
<protein>
    <submittedName>
        <fullName evidence="4">Response regulator receiver and ANTAR domain protein</fullName>
    </submittedName>
</protein>
<name>A0A2T5VHG6_9HYPH</name>
<dbReference type="AlphaFoldDB" id="A0A2T5VHG6"/>
<dbReference type="Gene3D" id="1.10.10.10">
    <property type="entry name" value="Winged helix-like DNA-binding domain superfamily/Winged helix DNA-binding domain"/>
    <property type="match status" value="1"/>
</dbReference>
<dbReference type="SMART" id="SM00448">
    <property type="entry name" value="REC"/>
    <property type="match status" value="1"/>
</dbReference>
<dbReference type="Pfam" id="PF00072">
    <property type="entry name" value="Response_reg"/>
    <property type="match status" value="1"/>
</dbReference>
<dbReference type="PROSITE" id="PS50110">
    <property type="entry name" value="RESPONSE_REGULATORY"/>
    <property type="match status" value="1"/>
</dbReference>
<evidence type="ECO:0000256" key="1">
    <source>
        <dbReference type="PROSITE-ProRule" id="PRU00169"/>
    </source>
</evidence>
<feature type="modified residue" description="4-aspartylphosphate" evidence="1">
    <location>
        <position position="67"/>
    </location>
</feature>
<dbReference type="InterPro" id="IPR005561">
    <property type="entry name" value="ANTAR"/>
</dbReference>
<dbReference type="EMBL" id="QAYG01000001">
    <property type="protein sequence ID" value="PTW63192.1"/>
    <property type="molecule type" value="Genomic_DNA"/>
</dbReference>
<dbReference type="SUPFAM" id="SSF52172">
    <property type="entry name" value="CheY-like"/>
    <property type="match status" value="1"/>
</dbReference>
<dbReference type="SMART" id="SM01012">
    <property type="entry name" value="ANTAR"/>
    <property type="match status" value="1"/>
</dbReference>
<dbReference type="GO" id="GO:0003723">
    <property type="term" value="F:RNA binding"/>
    <property type="evidence" value="ECO:0007669"/>
    <property type="project" value="InterPro"/>
</dbReference>
<evidence type="ECO:0000313" key="4">
    <source>
        <dbReference type="EMBL" id="PTW63192.1"/>
    </source>
</evidence>
<dbReference type="PIRSF" id="PIRSF036382">
    <property type="entry name" value="RR_antiterm"/>
    <property type="match status" value="1"/>
</dbReference>
<keyword evidence="5" id="KW-1185">Reference proteome</keyword>
<dbReference type="InterPro" id="IPR036388">
    <property type="entry name" value="WH-like_DNA-bd_sf"/>
</dbReference>
<dbReference type="PANTHER" id="PTHR43367:SF1">
    <property type="entry name" value="TWO-COMPONENT RESPONSE REGULATOR-LIKE APRR6-RELATED"/>
    <property type="match status" value="1"/>
</dbReference>